<dbReference type="Proteomes" id="UP001501321">
    <property type="component" value="Unassembled WGS sequence"/>
</dbReference>
<accession>A0ABP8Q3W4</accession>
<keyword evidence="5 10" id="KW-0949">S-adenosyl-L-methionine</keyword>
<keyword evidence="2 10" id="KW-0489">Methyltransferase</keyword>
<dbReference type="Gene3D" id="3.30.9.10">
    <property type="entry name" value="D-Amino Acid Oxidase, subunit A, domain 2"/>
    <property type="match status" value="1"/>
</dbReference>
<organism evidence="13 14">
    <name type="scientific">Pseudaeromonas paramecii</name>
    <dbReference type="NCBI Taxonomy" id="2138166"/>
    <lineage>
        <taxon>Bacteria</taxon>
        <taxon>Pseudomonadati</taxon>
        <taxon>Pseudomonadota</taxon>
        <taxon>Gammaproteobacteria</taxon>
        <taxon>Aeromonadales</taxon>
        <taxon>Aeromonadaceae</taxon>
        <taxon>Pseudaeromonas</taxon>
    </lineage>
</organism>
<keyword evidence="3 10" id="KW-0285">Flavoprotein</keyword>
<dbReference type="Pfam" id="PF05430">
    <property type="entry name" value="Methyltransf_30"/>
    <property type="match status" value="1"/>
</dbReference>
<comment type="function">
    <text evidence="10">Catalyzes the last two steps in the biosynthesis of 5-methylaminomethyl-2-thiouridine (mnm(5)s(2)U) at the wobble position (U34) in tRNA. Catalyzes the FAD-dependent demodification of cmnm(5)s(2)U34 to nm(5)s(2)U34, followed by the transfer of a methyl group from S-adenosyl-L-methionine to nm(5)s(2)U34, to form mnm(5)s(2)U34.</text>
</comment>
<dbReference type="EC" id="2.1.1.61" evidence="10"/>
<keyword evidence="6 10" id="KW-0819">tRNA processing</keyword>
<keyword evidence="9 10" id="KW-0511">Multifunctional enzyme</keyword>
<evidence type="ECO:0000313" key="13">
    <source>
        <dbReference type="EMBL" id="GAA4495826.1"/>
    </source>
</evidence>
<dbReference type="Pfam" id="PF01266">
    <property type="entry name" value="DAO"/>
    <property type="match status" value="1"/>
</dbReference>
<evidence type="ECO:0000256" key="1">
    <source>
        <dbReference type="ARBA" id="ARBA00022490"/>
    </source>
</evidence>
<dbReference type="NCBIfam" id="NF033855">
    <property type="entry name" value="tRNA_MNMC2"/>
    <property type="match status" value="1"/>
</dbReference>
<dbReference type="InterPro" id="IPR023032">
    <property type="entry name" value="tRNA_MAMT_biosynth_bifunc_MnmC"/>
</dbReference>
<comment type="catalytic activity">
    <reaction evidence="10">
        <text>5-aminomethyl-2-thiouridine(34) in tRNA + S-adenosyl-L-methionine = 5-methylaminomethyl-2-thiouridine(34) in tRNA + S-adenosyl-L-homocysteine + H(+)</text>
        <dbReference type="Rhea" id="RHEA:19569"/>
        <dbReference type="Rhea" id="RHEA-COMP:10195"/>
        <dbReference type="Rhea" id="RHEA-COMP:10197"/>
        <dbReference type="ChEBI" id="CHEBI:15378"/>
        <dbReference type="ChEBI" id="CHEBI:57856"/>
        <dbReference type="ChEBI" id="CHEBI:59789"/>
        <dbReference type="ChEBI" id="CHEBI:74454"/>
        <dbReference type="ChEBI" id="CHEBI:74455"/>
        <dbReference type="EC" id="2.1.1.61"/>
    </reaction>
</comment>
<dbReference type="Gene3D" id="3.40.50.150">
    <property type="entry name" value="Vaccinia Virus protein VP39"/>
    <property type="match status" value="1"/>
</dbReference>
<feature type="region of interest" description="FAD-dependent cmnm(5)s(2)U34 oxidoreductase" evidence="10">
    <location>
        <begin position="260"/>
        <end position="624"/>
    </location>
</feature>
<evidence type="ECO:0000256" key="3">
    <source>
        <dbReference type="ARBA" id="ARBA00022630"/>
    </source>
</evidence>
<comment type="subcellular location">
    <subcellularLocation>
        <location evidence="10">Cytoplasm</location>
    </subcellularLocation>
</comment>
<dbReference type="InterPro" id="IPR029063">
    <property type="entry name" value="SAM-dependent_MTases_sf"/>
</dbReference>
<comment type="similarity">
    <text evidence="10">In the C-terminal section; belongs to the DAO family.</text>
</comment>
<feature type="domain" description="MnmC-like methyltransferase" evidence="12">
    <location>
        <begin position="120"/>
        <end position="244"/>
    </location>
</feature>
<evidence type="ECO:0000256" key="4">
    <source>
        <dbReference type="ARBA" id="ARBA00022679"/>
    </source>
</evidence>
<dbReference type="InterPro" id="IPR036188">
    <property type="entry name" value="FAD/NAD-bd_sf"/>
</dbReference>
<feature type="region of interest" description="tRNA (mnm(5)s(2)U34)-methyltransferase" evidence="10">
    <location>
        <begin position="1"/>
        <end position="245"/>
    </location>
</feature>
<comment type="caution">
    <text evidence="13">The sequence shown here is derived from an EMBL/GenBank/DDBJ whole genome shotgun (WGS) entry which is preliminary data.</text>
</comment>
<sequence>MSTPALTPASVHWNEQGTPVADTFDDVYFSNDNGLEETRHVFLHHNGLPERWHHHDRPLFVVGETGFGTGLNFLALWQSFRLYRQQQPQGAVQRLHFISTEKYPLCQADLQRALAAWPMLAELTEPLLAQYPLPLPGCHRLILDEGRVTLDLWFGDVNDSLPQWPAQEAGWVDAWFLDGFAPSKNPQMWQQDLFEQLYRLARPGATLATFTCAGFVRRGLQAAGFTMAKVPGHGSKREMLAGHKPGQAAPSPALPTITLIGGGIASACLAEALTRRGQAVRLLCADPAPAQGASGNRQGALYPLLNPNAPVLSQFYATAFILARRLYDGLADRVDHSWCGVIQFAQDAKAQRKLQALTEAGYPVQLVEALSPTQRDDLAGLSLAGTAVHYPQGGWICPAQLTQALLDRAQASGRLELVTDCRISHCAPTEQGWQLTDQHGRHWSAPILVVAAGHETPHLPGLADVPMSAVRGQVTHLAPQAALQPLNTVLCYGGYLTPLGPLGHCIGASFEREFDQLDYSPSEQAANLAKLQQALPNASWPQQLQLGEEARVSVRATVRDHLPIVGPWASAGDPLWLLTGLGARGLCSAPLLAEVLAAQLLNEPIPLAADLLAAIDSQRFSTAG</sequence>
<dbReference type="RefSeq" id="WP_345010643.1">
    <property type="nucleotide sequence ID" value="NZ_BAABFC010000007.1"/>
</dbReference>
<keyword evidence="4 10" id="KW-0808">Transferase</keyword>
<evidence type="ECO:0000259" key="12">
    <source>
        <dbReference type="Pfam" id="PF05430"/>
    </source>
</evidence>
<proteinExistence type="inferred from homology"/>
<evidence type="ECO:0000256" key="8">
    <source>
        <dbReference type="ARBA" id="ARBA00023002"/>
    </source>
</evidence>
<dbReference type="InterPro" id="IPR047785">
    <property type="entry name" value="tRNA_MNMC2"/>
</dbReference>
<evidence type="ECO:0000256" key="7">
    <source>
        <dbReference type="ARBA" id="ARBA00022827"/>
    </source>
</evidence>
<dbReference type="SUPFAM" id="SSF51905">
    <property type="entry name" value="FAD/NAD(P)-binding domain"/>
    <property type="match status" value="1"/>
</dbReference>
<dbReference type="NCBIfam" id="NF002481">
    <property type="entry name" value="PRK01747.1-2"/>
    <property type="match status" value="1"/>
</dbReference>
<comment type="cofactor">
    <cofactor evidence="10">
        <name>FAD</name>
        <dbReference type="ChEBI" id="CHEBI:57692"/>
    </cofactor>
</comment>
<dbReference type="InterPro" id="IPR006076">
    <property type="entry name" value="FAD-dep_OxRdtase"/>
</dbReference>
<dbReference type="InterPro" id="IPR008471">
    <property type="entry name" value="MnmC-like_methylTransf"/>
</dbReference>
<dbReference type="NCBIfam" id="TIGR03197">
    <property type="entry name" value="MnmC_Cterm"/>
    <property type="match status" value="1"/>
</dbReference>
<evidence type="ECO:0000256" key="5">
    <source>
        <dbReference type="ARBA" id="ARBA00022691"/>
    </source>
</evidence>
<keyword evidence="7 10" id="KW-0274">FAD</keyword>
<dbReference type="EMBL" id="BAABFC010000007">
    <property type="protein sequence ID" value="GAA4495826.1"/>
    <property type="molecule type" value="Genomic_DNA"/>
</dbReference>
<name>A0ABP8Q3W4_9GAMM</name>
<keyword evidence="1 10" id="KW-0963">Cytoplasm</keyword>
<evidence type="ECO:0000256" key="10">
    <source>
        <dbReference type="HAMAP-Rule" id="MF_01102"/>
    </source>
</evidence>
<evidence type="ECO:0000313" key="14">
    <source>
        <dbReference type="Proteomes" id="UP001501321"/>
    </source>
</evidence>
<evidence type="ECO:0000259" key="11">
    <source>
        <dbReference type="Pfam" id="PF01266"/>
    </source>
</evidence>
<dbReference type="Gene3D" id="3.50.50.60">
    <property type="entry name" value="FAD/NAD(P)-binding domain"/>
    <property type="match status" value="1"/>
</dbReference>
<dbReference type="HAMAP" id="MF_01102">
    <property type="entry name" value="MnmC"/>
    <property type="match status" value="1"/>
</dbReference>
<evidence type="ECO:0000256" key="6">
    <source>
        <dbReference type="ARBA" id="ARBA00022694"/>
    </source>
</evidence>
<reference evidence="14" key="1">
    <citation type="journal article" date="2019" name="Int. J. Syst. Evol. Microbiol.">
        <title>The Global Catalogue of Microorganisms (GCM) 10K type strain sequencing project: providing services to taxonomists for standard genome sequencing and annotation.</title>
        <authorList>
            <consortium name="The Broad Institute Genomics Platform"/>
            <consortium name="The Broad Institute Genome Sequencing Center for Infectious Disease"/>
            <person name="Wu L."/>
            <person name="Ma J."/>
        </authorList>
    </citation>
    <scope>NUCLEOTIDE SEQUENCE [LARGE SCALE GENOMIC DNA]</scope>
    <source>
        <strain evidence="14">JCM 32226</strain>
    </source>
</reference>
<protein>
    <recommendedName>
        <fullName evidence="10">tRNA 5-methylaminomethyl-2-thiouridine biosynthesis bifunctional protein MnmC</fullName>
        <shortName evidence="10">tRNA mnm(5)s(2)U biosynthesis bifunctional protein</shortName>
    </recommendedName>
    <domain>
        <recommendedName>
            <fullName evidence="10">tRNA (mnm(5)s(2)U34)-methyltransferase</fullName>
            <ecNumber evidence="10">2.1.1.61</ecNumber>
        </recommendedName>
    </domain>
    <domain>
        <recommendedName>
            <fullName evidence="10">FAD-dependent cmnm(5)s(2)U34 oxidoreductase</fullName>
            <ecNumber evidence="10">1.5.-.-</ecNumber>
        </recommendedName>
    </domain>
</protein>
<keyword evidence="8 10" id="KW-0560">Oxidoreductase</keyword>
<dbReference type="PANTHER" id="PTHR13847">
    <property type="entry name" value="SARCOSINE DEHYDROGENASE-RELATED"/>
    <property type="match status" value="1"/>
</dbReference>
<dbReference type="PANTHER" id="PTHR13847:SF283">
    <property type="entry name" value="TRNA 5-METHYLAMINOMETHYL-2-THIOURIDINE BIOSYNTHESIS BIFUNCTIONAL PROTEIN MNMC"/>
    <property type="match status" value="1"/>
</dbReference>
<dbReference type="EC" id="1.5.-.-" evidence="10"/>
<dbReference type="InterPro" id="IPR017610">
    <property type="entry name" value="tRNA_S-uridine_synth_MnmC_C"/>
</dbReference>
<evidence type="ECO:0000256" key="2">
    <source>
        <dbReference type="ARBA" id="ARBA00022603"/>
    </source>
</evidence>
<evidence type="ECO:0000256" key="9">
    <source>
        <dbReference type="ARBA" id="ARBA00023268"/>
    </source>
</evidence>
<gene>
    <name evidence="10 13" type="primary">mnmC</name>
    <name evidence="13" type="ORF">GCM10023095_09740</name>
</gene>
<keyword evidence="14" id="KW-1185">Reference proteome</keyword>
<feature type="domain" description="FAD dependent oxidoreductase" evidence="11">
    <location>
        <begin position="260"/>
        <end position="598"/>
    </location>
</feature>
<comment type="similarity">
    <text evidence="10">In the N-terminal section; belongs to the methyltransferase superfamily. tRNA (mnm(5)s(2)U34)-methyltransferase family.</text>
</comment>